<dbReference type="EMBL" id="CACVAT010000082">
    <property type="protein sequence ID" value="CAA6805515.1"/>
    <property type="molecule type" value="Genomic_DNA"/>
</dbReference>
<evidence type="ECO:0000313" key="1">
    <source>
        <dbReference type="EMBL" id="CAA6805515.1"/>
    </source>
</evidence>
<sequence length="73" mass="8312">MWGSLSRTWSRRGQQPLVKTTGIRKGLKVYGVIENVLKPLKQQVYKTLEAFIHVAMIRKSLMFLQRGYSGSSG</sequence>
<proteinExistence type="predicted"/>
<reference evidence="1" key="1">
    <citation type="submission" date="2020-01" db="EMBL/GenBank/DDBJ databases">
        <authorList>
            <person name="Meier V. D."/>
            <person name="Meier V D."/>
        </authorList>
    </citation>
    <scope>NUCLEOTIDE SEQUENCE</scope>
    <source>
        <strain evidence="1">HLG_WM_MAG_09</strain>
    </source>
</reference>
<gene>
    <name evidence="1" type="ORF">HELGO_WM30676</name>
</gene>
<name>A0A6S6SCV1_9GAMM</name>
<organism evidence="1">
    <name type="scientific">uncultured Thiotrichaceae bacterium</name>
    <dbReference type="NCBI Taxonomy" id="298394"/>
    <lineage>
        <taxon>Bacteria</taxon>
        <taxon>Pseudomonadati</taxon>
        <taxon>Pseudomonadota</taxon>
        <taxon>Gammaproteobacteria</taxon>
        <taxon>Thiotrichales</taxon>
        <taxon>Thiotrichaceae</taxon>
        <taxon>environmental samples</taxon>
    </lineage>
</organism>
<dbReference type="AlphaFoldDB" id="A0A6S6SCV1"/>
<accession>A0A6S6SCV1</accession>
<protein>
    <submittedName>
        <fullName evidence="1">Uncharacterized protein</fullName>
    </submittedName>
</protein>